<keyword evidence="7" id="KW-1185">Reference proteome</keyword>
<keyword evidence="3 5" id="KW-0456">Lyase</keyword>
<dbReference type="Pfam" id="PF01487">
    <property type="entry name" value="DHquinase_I"/>
    <property type="match status" value="1"/>
</dbReference>
<dbReference type="PANTHER" id="PTHR43699">
    <property type="entry name" value="3-DEHYDROQUINATE DEHYDRATASE"/>
    <property type="match status" value="1"/>
</dbReference>
<keyword evidence="2 5" id="KW-0057">Aromatic amino acid biosynthesis</keyword>
<feature type="active site" description="Schiff-base intermediate with substrate" evidence="5">
    <location>
        <position position="171"/>
    </location>
</feature>
<evidence type="ECO:0000256" key="3">
    <source>
        <dbReference type="ARBA" id="ARBA00023239"/>
    </source>
</evidence>
<dbReference type="SUPFAM" id="SSF51569">
    <property type="entry name" value="Aldolase"/>
    <property type="match status" value="1"/>
</dbReference>
<dbReference type="PROSITE" id="PS01028">
    <property type="entry name" value="DEHYDROQUINASE_I"/>
    <property type="match status" value="1"/>
</dbReference>
<dbReference type="InterPro" id="IPR001381">
    <property type="entry name" value="DHquinase_I"/>
</dbReference>
<dbReference type="PANTHER" id="PTHR43699:SF1">
    <property type="entry name" value="3-DEHYDROQUINATE DEHYDRATASE"/>
    <property type="match status" value="1"/>
</dbReference>
<comment type="similarity">
    <text evidence="5">Belongs to the type-I 3-dehydroquinase family.</text>
</comment>
<dbReference type="Gene3D" id="3.20.20.70">
    <property type="entry name" value="Aldolase class I"/>
    <property type="match status" value="1"/>
</dbReference>
<organism evidence="6 7">
    <name type="scientific">Lentilactobacillus fungorum</name>
    <dbReference type="NCBI Taxonomy" id="2201250"/>
    <lineage>
        <taxon>Bacteria</taxon>
        <taxon>Bacillati</taxon>
        <taxon>Bacillota</taxon>
        <taxon>Bacilli</taxon>
        <taxon>Lactobacillales</taxon>
        <taxon>Lactobacillaceae</taxon>
        <taxon>Lentilactobacillus</taxon>
    </lineage>
</organism>
<feature type="active site" description="Proton donor/acceptor" evidence="5">
    <location>
        <position position="144"/>
    </location>
</feature>
<proteinExistence type="inferred from homology"/>
<feature type="binding site" evidence="5">
    <location>
        <begin position="47"/>
        <end position="49"/>
    </location>
    <ligand>
        <name>3-dehydroquinate</name>
        <dbReference type="ChEBI" id="CHEBI:32364"/>
    </ligand>
</feature>
<accession>A0ABQ3W0Z0</accession>
<evidence type="ECO:0000256" key="4">
    <source>
        <dbReference type="ARBA" id="ARBA00023270"/>
    </source>
</evidence>
<sequence length="248" mass="27365">MSKAVTVKTTTFSAGTTRIAVPITSRQPDQLITEAKRAIKMHPDVIEWRLDFFNDLDNPAVLKKTGLQLKKLLGNIILLTTFRTATEGGNQALATIDYFQLYQLLITNHLADMLDIELSQNATNVQQLIRLAHNQHITVILSNHDFQRTPTEAEIVRRLVQMQHRHADIAKIAVMPQAADDVLTLVKATKRAAQLLTIPIVTMSMGELGKITRISGPQTGSVLSFATVGKQSAPGQMPIAELRADLTN</sequence>
<dbReference type="InterPro" id="IPR018508">
    <property type="entry name" value="3-dehydroquinate_DH_AS"/>
</dbReference>
<comment type="function">
    <text evidence="5">Involved in the third step of the chorismate pathway, which leads to the biosynthesis of aromatic amino acids. Catalyzes the cis-dehydration of 3-dehydroquinate (DHQ) and introduces the first double bond of the aromatic ring to yield 3-dehydroshikimate.</text>
</comment>
<dbReference type="EMBL" id="BNJR01000014">
    <property type="protein sequence ID" value="GHP14187.1"/>
    <property type="molecule type" value="Genomic_DNA"/>
</dbReference>
<comment type="caution">
    <text evidence="5">Lacks conserved residue(s) required for the propagation of feature annotation.</text>
</comment>
<dbReference type="InterPro" id="IPR013785">
    <property type="entry name" value="Aldolase_TIM"/>
</dbReference>
<comment type="caution">
    <text evidence="6">The sequence shown here is derived from an EMBL/GenBank/DDBJ whole genome shotgun (WGS) entry which is preliminary data.</text>
</comment>
<evidence type="ECO:0000256" key="5">
    <source>
        <dbReference type="HAMAP-Rule" id="MF_00214"/>
    </source>
</evidence>
<keyword evidence="5" id="KW-0028">Amino-acid biosynthesis</keyword>
<feature type="binding site" evidence="5">
    <location>
        <position position="232"/>
    </location>
    <ligand>
        <name>3-dehydroquinate</name>
        <dbReference type="ChEBI" id="CHEBI:32364"/>
    </ligand>
</feature>
<protein>
    <recommendedName>
        <fullName evidence="5">3-dehydroquinate dehydratase</fullName>
        <shortName evidence="5">3-dehydroquinase</shortName>
        <ecNumber evidence="5">4.2.1.10</ecNumber>
    </recommendedName>
    <alternativeName>
        <fullName evidence="5">Type I DHQase</fullName>
    </alternativeName>
    <alternativeName>
        <fullName evidence="5">Type I dehydroquinase</fullName>
        <shortName evidence="5">DHQ1</shortName>
    </alternativeName>
</protein>
<dbReference type="InterPro" id="IPR050146">
    <property type="entry name" value="Type-I_3-dehydroquinase"/>
</dbReference>
<comment type="catalytic activity">
    <reaction evidence="1 5">
        <text>3-dehydroquinate = 3-dehydroshikimate + H2O</text>
        <dbReference type="Rhea" id="RHEA:21096"/>
        <dbReference type="ChEBI" id="CHEBI:15377"/>
        <dbReference type="ChEBI" id="CHEBI:16630"/>
        <dbReference type="ChEBI" id="CHEBI:32364"/>
        <dbReference type="EC" id="4.2.1.10"/>
    </reaction>
</comment>
<dbReference type="CDD" id="cd00502">
    <property type="entry name" value="DHQase_I"/>
    <property type="match status" value="1"/>
</dbReference>
<keyword evidence="4 5" id="KW-0704">Schiff base</keyword>
<name>A0ABQ3W0Z0_9LACO</name>
<gene>
    <name evidence="5 6" type="primary">aroD</name>
    <name evidence="6" type="ORF">YK48G_16120</name>
</gene>
<dbReference type="Proteomes" id="UP000604765">
    <property type="component" value="Unassembled WGS sequence"/>
</dbReference>
<reference evidence="6 7" key="1">
    <citation type="journal article" date="2021" name="Int. J. Syst. Evol. Microbiol.">
        <title>Lentilactobacillus fungorum sp. nov., isolated from spent mushroom substrates.</title>
        <authorList>
            <person name="Tohno M."/>
            <person name="Tanizawa Y."/>
            <person name="Kojima Y."/>
            <person name="Sakamoto M."/>
            <person name="Ohkuma M."/>
            <person name="Kobayashi H."/>
        </authorList>
    </citation>
    <scope>NUCLEOTIDE SEQUENCE [LARGE SCALE GENOMIC DNA]</scope>
    <source>
        <strain evidence="6 7">YK48G</strain>
    </source>
</reference>
<comment type="subunit">
    <text evidence="5">Homodimer.</text>
</comment>
<evidence type="ECO:0000256" key="2">
    <source>
        <dbReference type="ARBA" id="ARBA00023141"/>
    </source>
</evidence>
<dbReference type="EC" id="4.2.1.10" evidence="5"/>
<comment type="pathway">
    <text evidence="5">Metabolic intermediate biosynthesis; chorismate biosynthesis; chorismate from D-erythrose 4-phosphate and phosphoenolpyruvate: step 3/7.</text>
</comment>
<evidence type="ECO:0000256" key="1">
    <source>
        <dbReference type="ARBA" id="ARBA00001864"/>
    </source>
</evidence>
<dbReference type="RefSeq" id="WP_203630205.1">
    <property type="nucleotide sequence ID" value="NZ_BNJR01000014.1"/>
</dbReference>
<evidence type="ECO:0000313" key="7">
    <source>
        <dbReference type="Proteomes" id="UP000604765"/>
    </source>
</evidence>
<feature type="binding site" evidence="5">
    <location>
        <position position="213"/>
    </location>
    <ligand>
        <name>3-dehydroquinate</name>
        <dbReference type="ChEBI" id="CHEBI:32364"/>
    </ligand>
</feature>
<dbReference type="NCBIfam" id="TIGR01093">
    <property type="entry name" value="aroD"/>
    <property type="match status" value="1"/>
</dbReference>
<dbReference type="HAMAP" id="MF_00214">
    <property type="entry name" value="AroD"/>
    <property type="match status" value="1"/>
</dbReference>
<feature type="binding site" evidence="5">
    <location>
        <position position="83"/>
    </location>
    <ligand>
        <name>3-dehydroquinate</name>
        <dbReference type="ChEBI" id="CHEBI:32364"/>
    </ligand>
</feature>
<evidence type="ECO:0000313" key="6">
    <source>
        <dbReference type="EMBL" id="GHP14187.1"/>
    </source>
</evidence>
<feature type="binding site" evidence="5">
    <location>
        <position position="236"/>
    </location>
    <ligand>
        <name>3-dehydroquinate</name>
        <dbReference type="ChEBI" id="CHEBI:32364"/>
    </ligand>
</feature>